<sequence>MLQESAIEEKEELTNIGQLIHWSLITELLSDITPDEILSLFLKKKVMKLLVTKTNRHADQKSLQHPNSNKKMKTHYFRRNENIYLTVDLNTDATNLMLVNGLHLKFSVFT</sequence>
<proteinExistence type="predicted"/>
<protein>
    <submittedName>
        <fullName evidence="1">Uncharacterized protein</fullName>
    </submittedName>
</protein>
<dbReference type="AlphaFoldDB" id="A0A834JAR0"/>
<keyword evidence="2" id="KW-1185">Reference proteome</keyword>
<name>A0A834JAR0_VESGE</name>
<organism evidence="1 2">
    <name type="scientific">Vespula germanica</name>
    <name type="common">German yellow jacket</name>
    <name type="synonym">Paravespula germanica</name>
    <dbReference type="NCBI Taxonomy" id="30212"/>
    <lineage>
        <taxon>Eukaryota</taxon>
        <taxon>Metazoa</taxon>
        <taxon>Ecdysozoa</taxon>
        <taxon>Arthropoda</taxon>
        <taxon>Hexapoda</taxon>
        <taxon>Insecta</taxon>
        <taxon>Pterygota</taxon>
        <taxon>Neoptera</taxon>
        <taxon>Endopterygota</taxon>
        <taxon>Hymenoptera</taxon>
        <taxon>Apocrita</taxon>
        <taxon>Aculeata</taxon>
        <taxon>Vespoidea</taxon>
        <taxon>Vespidae</taxon>
        <taxon>Vespinae</taxon>
        <taxon>Vespula</taxon>
    </lineage>
</organism>
<reference evidence="1" key="1">
    <citation type="journal article" date="2020" name="G3 (Bethesda)">
        <title>High-Quality Assemblies for Three Invasive Social Wasps from the &lt;i&gt;Vespula&lt;/i&gt; Genus.</title>
        <authorList>
            <person name="Harrop T.W.R."/>
            <person name="Guhlin J."/>
            <person name="McLaughlin G.M."/>
            <person name="Permina E."/>
            <person name="Stockwell P."/>
            <person name="Gilligan J."/>
            <person name="Le Lec M.F."/>
            <person name="Gruber M.A.M."/>
            <person name="Quinn O."/>
            <person name="Lovegrove M."/>
            <person name="Duncan E.J."/>
            <person name="Remnant E.J."/>
            <person name="Van Eeckhoven J."/>
            <person name="Graham B."/>
            <person name="Knapp R.A."/>
            <person name="Langford K.W."/>
            <person name="Kronenberg Z."/>
            <person name="Press M.O."/>
            <person name="Eacker S.M."/>
            <person name="Wilson-Rankin E.E."/>
            <person name="Purcell J."/>
            <person name="Lester P.J."/>
            <person name="Dearden P.K."/>
        </authorList>
    </citation>
    <scope>NUCLEOTIDE SEQUENCE</scope>
    <source>
        <strain evidence="1">Linc-1</strain>
    </source>
</reference>
<dbReference type="Proteomes" id="UP000617340">
    <property type="component" value="Unassembled WGS sequence"/>
</dbReference>
<comment type="caution">
    <text evidence="1">The sequence shown here is derived from an EMBL/GenBank/DDBJ whole genome shotgun (WGS) entry which is preliminary data.</text>
</comment>
<evidence type="ECO:0000313" key="1">
    <source>
        <dbReference type="EMBL" id="KAF7384580.1"/>
    </source>
</evidence>
<gene>
    <name evidence="1" type="ORF">HZH68_014192</name>
</gene>
<evidence type="ECO:0000313" key="2">
    <source>
        <dbReference type="Proteomes" id="UP000617340"/>
    </source>
</evidence>
<dbReference type="EMBL" id="JACSDZ010000017">
    <property type="protein sequence ID" value="KAF7384580.1"/>
    <property type="molecule type" value="Genomic_DNA"/>
</dbReference>
<accession>A0A834JAR0</accession>